<comment type="caution">
    <text evidence="1">The sequence shown here is derived from an EMBL/GenBank/DDBJ whole genome shotgun (WGS) entry which is preliminary data.</text>
</comment>
<accession>A0ABP8VW18</accession>
<evidence type="ECO:0000313" key="2">
    <source>
        <dbReference type="Proteomes" id="UP001501295"/>
    </source>
</evidence>
<reference evidence="2" key="1">
    <citation type="journal article" date="2019" name="Int. J. Syst. Evol. Microbiol.">
        <title>The Global Catalogue of Microorganisms (GCM) 10K type strain sequencing project: providing services to taxonomists for standard genome sequencing and annotation.</title>
        <authorList>
            <consortium name="The Broad Institute Genomics Platform"/>
            <consortium name="The Broad Institute Genome Sequencing Center for Infectious Disease"/>
            <person name="Wu L."/>
            <person name="Ma J."/>
        </authorList>
    </citation>
    <scope>NUCLEOTIDE SEQUENCE [LARGE SCALE GENOMIC DNA]</scope>
    <source>
        <strain evidence="2">JCM 18956</strain>
    </source>
</reference>
<evidence type="ECO:0000313" key="1">
    <source>
        <dbReference type="EMBL" id="GAA4673756.1"/>
    </source>
</evidence>
<sequence length="47" mass="5181">MTKVHDQQTTSAHEVIAAPDDVLFIPTYIPTIEETVKASGAHRQVMC</sequence>
<protein>
    <submittedName>
        <fullName evidence="1">Uncharacterized protein</fullName>
    </submittedName>
</protein>
<keyword evidence="2" id="KW-1185">Reference proteome</keyword>
<proteinExistence type="predicted"/>
<gene>
    <name evidence="1" type="ORF">GCM10025780_17600</name>
</gene>
<dbReference type="EMBL" id="BAABLM010000003">
    <property type="protein sequence ID" value="GAA4673756.1"/>
    <property type="molecule type" value="Genomic_DNA"/>
</dbReference>
<dbReference type="RefSeq" id="WP_345375470.1">
    <property type="nucleotide sequence ID" value="NZ_BAABLM010000003.1"/>
</dbReference>
<name>A0ABP8VW18_9MICO</name>
<organism evidence="1 2">
    <name type="scientific">Frondihabitans cladoniiphilus</name>
    <dbReference type="NCBI Taxonomy" id="715785"/>
    <lineage>
        <taxon>Bacteria</taxon>
        <taxon>Bacillati</taxon>
        <taxon>Actinomycetota</taxon>
        <taxon>Actinomycetes</taxon>
        <taxon>Micrococcales</taxon>
        <taxon>Microbacteriaceae</taxon>
        <taxon>Frondihabitans</taxon>
    </lineage>
</organism>
<dbReference type="Proteomes" id="UP001501295">
    <property type="component" value="Unassembled WGS sequence"/>
</dbReference>